<dbReference type="STRING" id="573570.F7310_07390"/>
<dbReference type="OrthoDB" id="195541at2"/>
<dbReference type="KEGG" id="frx:F7310_07390"/>
<protein>
    <submittedName>
        <fullName evidence="1">Uncharacterized protein</fullName>
    </submittedName>
</protein>
<evidence type="ECO:0000313" key="2">
    <source>
        <dbReference type="Proteomes" id="UP000184222"/>
    </source>
</evidence>
<dbReference type="Proteomes" id="UP000184222">
    <property type="component" value="Chromosome"/>
</dbReference>
<accession>A0A1L4BTM1</accession>
<dbReference type="Pfam" id="PF05708">
    <property type="entry name" value="Peptidase_C92"/>
    <property type="match status" value="1"/>
</dbReference>
<dbReference type="InterPro" id="IPR024453">
    <property type="entry name" value="Peptidase_C92"/>
</dbReference>
<reference evidence="1 2" key="1">
    <citation type="journal article" date="2016" name="Appl. Environ. Microbiol.">
        <title>Whole genome relationships among Francisella bacteria of diverse origin define new species and provide specific regions for detection.</title>
        <authorList>
            <person name="Challacombe J.F."/>
            <person name="Petersen J.M."/>
            <person name="Gallegos-Graves V."/>
            <person name="Hodge D."/>
            <person name="Pillai S."/>
            <person name="Kuske C.R."/>
        </authorList>
    </citation>
    <scope>NUCLEOTIDE SEQUENCE [LARGE SCALE GENOMIC DNA]</scope>
    <source>
        <strain evidence="2">TX07-7310</strain>
    </source>
</reference>
<organism evidence="1 2">
    <name type="scientific">Francisella uliginis</name>
    <dbReference type="NCBI Taxonomy" id="573570"/>
    <lineage>
        <taxon>Bacteria</taxon>
        <taxon>Pseudomonadati</taxon>
        <taxon>Pseudomonadota</taxon>
        <taxon>Gammaproteobacteria</taxon>
        <taxon>Thiotrichales</taxon>
        <taxon>Francisellaceae</taxon>
        <taxon>Francisella</taxon>
    </lineage>
</organism>
<evidence type="ECO:0000313" key="1">
    <source>
        <dbReference type="EMBL" id="API87193.1"/>
    </source>
</evidence>
<proteinExistence type="predicted"/>
<dbReference type="EMBL" id="CP016796">
    <property type="protein sequence ID" value="API87193.1"/>
    <property type="molecule type" value="Genomic_DNA"/>
</dbReference>
<dbReference type="RefSeq" id="WP_072712905.1">
    <property type="nucleotide sequence ID" value="NZ_CP016796.1"/>
</dbReference>
<gene>
    <name evidence="1" type="ORF">F7310_07390</name>
</gene>
<sequence>MLRKGDVLFISDSSEKNISELSRGYAQHSYYHCALYIGSGEIIEAVKVGGVIKANISKYLNKKILVARVNEGDSFLDKVISQAKDFIGFSYNDLFLPNIKRKLYCSELIHEAFNLASKQQYFTQHKLNYISERDFSVSQYWIEFYNQYGLKVPQGQPGSHPNNLSLDKSFYKRFFLEP</sequence>
<dbReference type="AlphaFoldDB" id="A0A1L4BTM1"/>
<dbReference type="SUPFAM" id="SSF54001">
    <property type="entry name" value="Cysteine proteinases"/>
    <property type="match status" value="1"/>
</dbReference>
<dbReference type="Gene3D" id="3.90.1720.10">
    <property type="entry name" value="endopeptidase domain like (from Nostoc punctiforme)"/>
    <property type="match status" value="1"/>
</dbReference>
<keyword evidence="2" id="KW-1185">Reference proteome</keyword>
<name>A0A1L4BTM1_9GAMM</name>
<dbReference type="InterPro" id="IPR038765">
    <property type="entry name" value="Papain-like_cys_pep_sf"/>
</dbReference>